<evidence type="ECO:0000313" key="2">
    <source>
        <dbReference type="Proteomes" id="UP000315082"/>
    </source>
</evidence>
<name>A0A518JV83_9BACT</name>
<dbReference type="KEGG" id="rcf:Poly24_31520"/>
<organism evidence="1 2">
    <name type="scientific">Rosistilla carotiformis</name>
    <dbReference type="NCBI Taxonomy" id="2528017"/>
    <lineage>
        <taxon>Bacteria</taxon>
        <taxon>Pseudomonadati</taxon>
        <taxon>Planctomycetota</taxon>
        <taxon>Planctomycetia</taxon>
        <taxon>Pirellulales</taxon>
        <taxon>Pirellulaceae</taxon>
        <taxon>Rosistilla</taxon>
    </lineage>
</organism>
<sequence length="78" mass="8363" precursor="true">MCVFHVPASGLAEGHSLPTQHHRSIVFEEIAGNRIVIFCFGSHRRGEWLSYSACSPAPIGTGCGSGFFPQKNSLEASS</sequence>
<evidence type="ECO:0000313" key="1">
    <source>
        <dbReference type="EMBL" id="QDV69436.1"/>
    </source>
</evidence>
<dbReference type="AlphaFoldDB" id="A0A518JV83"/>
<accession>A0A518JV83</accession>
<protein>
    <submittedName>
        <fullName evidence="1">Uncharacterized protein</fullName>
    </submittedName>
</protein>
<gene>
    <name evidence="1" type="ORF">Poly24_31520</name>
</gene>
<dbReference type="EMBL" id="CP036348">
    <property type="protein sequence ID" value="QDV69436.1"/>
    <property type="molecule type" value="Genomic_DNA"/>
</dbReference>
<dbReference type="Proteomes" id="UP000315082">
    <property type="component" value="Chromosome"/>
</dbReference>
<reference evidence="1 2" key="1">
    <citation type="submission" date="2019-02" db="EMBL/GenBank/DDBJ databases">
        <title>Deep-cultivation of Planctomycetes and their phenomic and genomic characterization uncovers novel biology.</title>
        <authorList>
            <person name="Wiegand S."/>
            <person name="Jogler M."/>
            <person name="Boedeker C."/>
            <person name="Pinto D."/>
            <person name="Vollmers J."/>
            <person name="Rivas-Marin E."/>
            <person name="Kohn T."/>
            <person name="Peeters S.H."/>
            <person name="Heuer A."/>
            <person name="Rast P."/>
            <person name="Oberbeckmann S."/>
            <person name="Bunk B."/>
            <person name="Jeske O."/>
            <person name="Meyerdierks A."/>
            <person name="Storesund J.E."/>
            <person name="Kallscheuer N."/>
            <person name="Luecker S."/>
            <person name="Lage O.M."/>
            <person name="Pohl T."/>
            <person name="Merkel B.J."/>
            <person name="Hornburger P."/>
            <person name="Mueller R.-W."/>
            <person name="Bruemmer F."/>
            <person name="Labrenz M."/>
            <person name="Spormann A.M."/>
            <person name="Op den Camp H."/>
            <person name="Overmann J."/>
            <person name="Amann R."/>
            <person name="Jetten M.S.M."/>
            <person name="Mascher T."/>
            <person name="Medema M.H."/>
            <person name="Devos D.P."/>
            <person name="Kaster A.-K."/>
            <person name="Ovreas L."/>
            <person name="Rohde M."/>
            <person name="Galperin M.Y."/>
            <person name="Jogler C."/>
        </authorList>
    </citation>
    <scope>NUCLEOTIDE SEQUENCE [LARGE SCALE GENOMIC DNA]</scope>
    <source>
        <strain evidence="1 2">Poly24</strain>
    </source>
</reference>
<keyword evidence="2" id="KW-1185">Reference proteome</keyword>
<proteinExistence type="predicted"/>